<accession>A0A2N0BB44</accession>
<reference evidence="3 5" key="2">
    <citation type="journal article" date="2018" name="Microb. Genom.">
        <title>Deciphering the unexplored Leptospira diversity from soils uncovers genomic evolution to virulence.</title>
        <authorList>
            <person name="Thibeaux R."/>
            <person name="Iraola G."/>
            <person name="Ferres I."/>
            <person name="Bierque E."/>
            <person name="Girault D."/>
            <person name="Soupe-Gilbert M.E."/>
            <person name="Picardeau M."/>
            <person name="Goarant C."/>
        </authorList>
    </citation>
    <scope>NUCLEOTIDE SEQUENCE [LARGE SCALE GENOMIC DNA]</scope>
    <source>
        <strain evidence="3 5">ATI7-C-A5</strain>
    </source>
</reference>
<dbReference type="InterPro" id="IPR032812">
    <property type="entry name" value="SbsA_Ig"/>
</dbReference>
<dbReference type="OrthoDB" id="344720at2"/>
<keyword evidence="5" id="KW-1185">Reference proteome</keyword>
<gene>
    <name evidence="3" type="ORF">CH379_002310</name>
    <name evidence="4" type="ORF">CH379_06160</name>
</gene>
<accession>A0A2N0BJU8</accession>
<organism evidence="4">
    <name type="scientific">Leptospira ellisii</name>
    <dbReference type="NCBI Taxonomy" id="2023197"/>
    <lineage>
        <taxon>Bacteria</taxon>
        <taxon>Pseudomonadati</taxon>
        <taxon>Spirochaetota</taxon>
        <taxon>Spirochaetia</taxon>
        <taxon>Leptospirales</taxon>
        <taxon>Leptospiraceae</taxon>
        <taxon>Leptospira</taxon>
    </lineage>
</organism>
<dbReference type="EMBL" id="NPEF01000045">
    <property type="protein sequence ID" value="PJZ93761.1"/>
    <property type="molecule type" value="Genomic_DNA"/>
</dbReference>
<evidence type="ECO:0000313" key="4">
    <source>
        <dbReference type="EMBL" id="PJZ93761.1"/>
    </source>
</evidence>
<feature type="domain" description="SbsA Ig-like" evidence="2">
    <location>
        <begin position="284"/>
        <end position="355"/>
    </location>
</feature>
<dbReference type="EMBL" id="NPEF02000001">
    <property type="protein sequence ID" value="MDV6234459.1"/>
    <property type="molecule type" value="Genomic_DNA"/>
</dbReference>
<dbReference type="Pfam" id="PF13205">
    <property type="entry name" value="Big_5"/>
    <property type="match status" value="3"/>
</dbReference>
<evidence type="ECO:0000313" key="5">
    <source>
        <dbReference type="Proteomes" id="UP000232122"/>
    </source>
</evidence>
<sequence>MKKVIQYFILFSCLYCNADLGDLGEKLKYLGLANGGEFEAPTVLVITPGTNEQNVSVNGEVSILFSQPMDKNSVETGITLGAVAGDSSVRYIWTSDILLKIVPKTSFTSGRRYEIRLNRNVVKDLRGNFMSENFLSVFYTTGFGPQPFIADSNPPVANQIVYGFAVDSNPYIQFSEPMDRIKTADAVSVTGGPAIFVKQWSADSTRLTLALTKNLDPSTTYTLKVLRTATNSVGNALDKDYSILFYTGVASLNPYIQDIQWVDSTAPNPAWPVLLPVPATNPLMTGVSKTSALQFTFSKPMDQTKTQNAIQFTPSIPGQFTWISTTILKFTPTDKMTQGATYRLNINSSATDTGNMPLENSFIIDFKIDNVQDSVPVDVTGIVNNSITALCADAADGNANAPVIPPSQNTVYKISIISTSCSLKDYTFRFNFSTAGNVPLRTSGDNDIYNQVSVSYFSGGPSTGSPNIFYKNYNCGGTCNSAGYFEVGIKNVQTGTQYKLRLKGGASGIKDINDNYMSSDLIFLFERL</sequence>
<feature type="domain" description="SbsA Ig-like" evidence="2">
    <location>
        <begin position="163"/>
        <end position="247"/>
    </location>
</feature>
<feature type="domain" description="SbsA Ig-like" evidence="2">
    <location>
        <begin position="40"/>
        <end position="138"/>
    </location>
</feature>
<proteinExistence type="predicted"/>
<dbReference type="AlphaFoldDB" id="A0A2N0BJU8"/>
<keyword evidence="1" id="KW-0732">Signal</keyword>
<dbReference type="Proteomes" id="UP000232122">
    <property type="component" value="Unassembled WGS sequence"/>
</dbReference>
<comment type="caution">
    <text evidence="4">The sequence shown here is derived from an EMBL/GenBank/DDBJ whole genome shotgun (WGS) entry which is preliminary data.</text>
</comment>
<evidence type="ECO:0000313" key="3">
    <source>
        <dbReference type="EMBL" id="MDV6234459.1"/>
    </source>
</evidence>
<dbReference type="RefSeq" id="WP_100747183.1">
    <property type="nucleotide sequence ID" value="NZ_NPEF02000001.1"/>
</dbReference>
<dbReference type="InterPro" id="IPR014755">
    <property type="entry name" value="Cu-Rt/internalin_Ig-like"/>
</dbReference>
<protein>
    <submittedName>
        <fullName evidence="3">Ig-like domain-containing protein</fullName>
    </submittedName>
    <submittedName>
        <fullName evidence="4">Ig-like protein</fullName>
    </submittedName>
</protein>
<reference evidence="3" key="3">
    <citation type="submission" date="2023-10" db="EMBL/GenBank/DDBJ databases">
        <authorList>
            <person name="Picardeau M."/>
            <person name="Thibeaux R."/>
        </authorList>
    </citation>
    <scope>NUCLEOTIDE SEQUENCE</scope>
    <source>
        <strain evidence="3">ATI7-C-A5</strain>
    </source>
</reference>
<dbReference type="Gene3D" id="2.60.40.3710">
    <property type="match status" value="2"/>
</dbReference>
<name>A0A2N0BJU8_9LEPT</name>
<reference evidence="4" key="1">
    <citation type="submission" date="2017-07" db="EMBL/GenBank/DDBJ databases">
        <title>Leptospira spp. isolated from tropical soils.</title>
        <authorList>
            <person name="Thibeaux R."/>
            <person name="Iraola G."/>
            <person name="Ferres I."/>
            <person name="Bierque E."/>
            <person name="Girault D."/>
            <person name="Soupe-Gilbert M.-E."/>
            <person name="Picardeau M."/>
            <person name="Goarant C."/>
        </authorList>
    </citation>
    <scope>NUCLEOTIDE SEQUENCE [LARGE SCALE GENOMIC DNA]</scope>
    <source>
        <strain evidence="4">ATI7-C-A5</strain>
    </source>
</reference>
<evidence type="ECO:0000259" key="2">
    <source>
        <dbReference type="Pfam" id="PF13205"/>
    </source>
</evidence>
<dbReference type="Gene3D" id="2.60.40.1220">
    <property type="match status" value="1"/>
</dbReference>
<evidence type="ECO:0000256" key="1">
    <source>
        <dbReference type="ARBA" id="ARBA00022729"/>
    </source>
</evidence>